<reference evidence="2 3" key="1">
    <citation type="submission" date="2019-10" db="EMBL/GenBank/DDBJ databases">
        <authorList>
            <person name="Palmer J.M."/>
        </authorList>
    </citation>
    <scope>NUCLEOTIDE SEQUENCE [LARGE SCALE GENOMIC DNA]</scope>
    <source>
        <strain evidence="2 3">TWF696</strain>
    </source>
</reference>
<evidence type="ECO:0000256" key="1">
    <source>
        <dbReference type="SAM" id="SignalP"/>
    </source>
</evidence>
<keyword evidence="3" id="KW-1185">Reference proteome</keyword>
<dbReference type="EMBL" id="JAVHNQ010000005">
    <property type="protein sequence ID" value="KAK6346745.1"/>
    <property type="molecule type" value="Genomic_DNA"/>
</dbReference>
<sequence length="207" mass="23078">MFGLTTYLPLLAALSLSFVVPGAASPALLKRKVGDCEPFRMKGGETVPLPGALENGGKAVLIEGWYLESGKNCADFVFSNCTKDTKNQAFTISFRQPNKIVAFNDKHDNKWGQQLDSGIKPLDSVYPPNVKGERKLSILVKYGVDNDKPYYDVTYFTRGSCLTPKDHKKTVVRFNKRLQNIDARFLHFENKGNAVLCSELTVQLIKL</sequence>
<proteinExistence type="predicted"/>
<feature type="signal peptide" evidence="1">
    <location>
        <begin position="1"/>
        <end position="24"/>
    </location>
</feature>
<comment type="caution">
    <text evidence="2">The sequence shown here is derived from an EMBL/GenBank/DDBJ whole genome shotgun (WGS) entry which is preliminary data.</text>
</comment>
<protein>
    <submittedName>
        <fullName evidence="2">Uncharacterized protein</fullName>
    </submittedName>
</protein>
<dbReference type="AlphaFoldDB" id="A0AAV9UQZ9"/>
<dbReference type="Proteomes" id="UP001375240">
    <property type="component" value="Unassembled WGS sequence"/>
</dbReference>
<evidence type="ECO:0000313" key="2">
    <source>
        <dbReference type="EMBL" id="KAK6346745.1"/>
    </source>
</evidence>
<evidence type="ECO:0000313" key="3">
    <source>
        <dbReference type="Proteomes" id="UP001375240"/>
    </source>
</evidence>
<feature type="chain" id="PRO_5043429528" evidence="1">
    <location>
        <begin position="25"/>
        <end position="207"/>
    </location>
</feature>
<accession>A0AAV9UQZ9</accession>
<organism evidence="2 3">
    <name type="scientific">Orbilia brochopaga</name>
    <dbReference type="NCBI Taxonomy" id="3140254"/>
    <lineage>
        <taxon>Eukaryota</taxon>
        <taxon>Fungi</taxon>
        <taxon>Dikarya</taxon>
        <taxon>Ascomycota</taxon>
        <taxon>Pezizomycotina</taxon>
        <taxon>Orbiliomycetes</taxon>
        <taxon>Orbiliales</taxon>
        <taxon>Orbiliaceae</taxon>
        <taxon>Orbilia</taxon>
    </lineage>
</organism>
<name>A0AAV9UQZ9_9PEZI</name>
<keyword evidence="1" id="KW-0732">Signal</keyword>
<gene>
    <name evidence="2" type="ORF">TWF696_006856</name>
</gene>